<sequence>MTCFFRFERDLVTTIGAHKWVLSQWPYFKTMFESGFEEGGSGIKTIHIKDIKPSNFKLVLHFTNIGTVELTMADLHNGDTGTASWEGVYMAADRYMVDDLRTLALAN</sequence>
<dbReference type="SUPFAM" id="SSF54695">
    <property type="entry name" value="POZ domain"/>
    <property type="match status" value="1"/>
</dbReference>
<protein>
    <recommendedName>
        <fullName evidence="1">BTB domain-containing protein</fullName>
    </recommendedName>
</protein>
<gene>
    <name evidence="2" type="ORF">BG006_008859</name>
</gene>
<accession>A0A9P5SHW7</accession>
<dbReference type="Gene3D" id="3.30.710.10">
    <property type="entry name" value="Potassium Channel Kv1.1, Chain A"/>
    <property type="match status" value="1"/>
</dbReference>
<dbReference type="PANTHER" id="PTHR24413">
    <property type="entry name" value="SPECKLE-TYPE POZ PROTEIN"/>
    <property type="match status" value="1"/>
</dbReference>
<dbReference type="PROSITE" id="PS50097">
    <property type="entry name" value="BTB"/>
    <property type="match status" value="1"/>
</dbReference>
<dbReference type="Pfam" id="PF00651">
    <property type="entry name" value="BTB"/>
    <property type="match status" value="1"/>
</dbReference>
<feature type="domain" description="BTB" evidence="1">
    <location>
        <begin position="17"/>
        <end position="72"/>
    </location>
</feature>
<dbReference type="AlphaFoldDB" id="A0A9P5SHW7"/>
<name>A0A9P5SHW7_9FUNG</name>
<comment type="caution">
    <text evidence="2">The sequence shown here is derived from an EMBL/GenBank/DDBJ whole genome shotgun (WGS) entry which is preliminary data.</text>
</comment>
<organism evidence="2 3">
    <name type="scientific">Podila minutissima</name>
    <dbReference type="NCBI Taxonomy" id="64525"/>
    <lineage>
        <taxon>Eukaryota</taxon>
        <taxon>Fungi</taxon>
        <taxon>Fungi incertae sedis</taxon>
        <taxon>Mucoromycota</taxon>
        <taxon>Mortierellomycotina</taxon>
        <taxon>Mortierellomycetes</taxon>
        <taxon>Mortierellales</taxon>
        <taxon>Mortierellaceae</taxon>
        <taxon>Podila</taxon>
    </lineage>
</organism>
<reference evidence="2" key="1">
    <citation type="journal article" date="2020" name="Fungal Divers.">
        <title>Resolving the Mortierellaceae phylogeny through synthesis of multi-gene phylogenetics and phylogenomics.</title>
        <authorList>
            <person name="Vandepol N."/>
            <person name="Liber J."/>
            <person name="Desiro A."/>
            <person name="Na H."/>
            <person name="Kennedy M."/>
            <person name="Barry K."/>
            <person name="Grigoriev I.V."/>
            <person name="Miller A.N."/>
            <person name="O'Donnell K."/>
            <person name="Stajich J.E."/>
            <person name="Bonito G."/>
        </authorList>
    </citation>
    <scope>NUCLEOTIDE SEQUENCE</scope>
    <source>
        <strain evidence="2">NVP1</strain>
    </source>
</reference>
<dbReference type="CDD" id="cd18186">
    <property type="entry name" value="BTB_POZ_ZBTB_KLHL-like"/>
    <property type="match status" value="1"/>
</dbReference>
<evidence type="ECO:0000259" key="1">
    <source>
        <dbReference type="PROSITE" id="PS50097"/>
    </source>
</evidence>
<dbReference type="Proteomes" id="UP000696485">
    <property type="component" value="Unassembled WGS sequence"/>
</dbReference>
<dbReference type="EMBL" id="JAAAUY010000617">
    <property type="protein sequence ID" value="KAF9327888.1"/>
    <property type="molecule type" value="Genomic_DNA"/>
</dbReference>
<dbReference type="InterPro" id="IPR000210">
    <property type="entry name" value="BTB/POZ_dom"/>
</dbReference>
<keyword evidence="3" id="KW-1185">Reference proteome</keyword>
<proteinExistence type="predicted"/>
<dbReference type="InterPro" id="IPR011333">
    <property type="entry name" value="SKP1/BTB/POZ_sf"/>
</dbReference>
<evidence type="ECO:0000313" key="2">
    <source>
        <dbReference type="EMBL" id="KAF9327888.1"/>
    </source>
</evidence>
<evidence type="ECO:0000313" key="3">
    <source>
        <dbReference type="Proteomes" id="UP000696485"/>
    </source>
</evidence>